<organism evidence="1 2">
    <name type="scientific">Pelotomaculum propionicicum</name>
    <dbReference type="NCBI Taxonomy" id="258475"/>
    <lineage>
        <taxon>Bacteria</taxon>
        <taxon>Bacillati</taxon>
        <taxon>Bacillota</taxon>
        <taxon>Clostridia</taxon>
        <taxon>Eubacteriales</taxon>
        <taxon>Desulfotomaculaceae</taxon>
        <taxon>Pelotomaculum</taxon>
    </lineage>
</organism>
<gene>
    <name evidence="1" type="ORF">Pmgp_01929</name>
</gene>
<evidence type="ECO:0000313" key="1">
    <source>
        <dbReference type="EMBL" id="TEB11057.1"/>
    </source>
</evidence>
<reference evidence="1 2" key="1">
    <citation type="journal article" date="2018" name="Environ. Microbiol.">
        <title>Novel energy conservation strategies and behaviour of Pelotomaculum schinkii driving syntrophic propionate catabolism.</title>
        <authorList>
            <person name="Hidalgo-Ahumada C.A.P."/>
            <person name="Nobu M.K."/>
            <person name="Narihiro T."/>
            <person name="Tamaki H."/>
            <person name="Liu W.T."/>
            <person name="Kamagata Y."/>
            <person name="Stams A.J.M."/>
            <person name="Imachi H."/>
            <person name="Sousa D.Z."/>
        </authorList>
    </citation>
    <scope>NUCLEOTIDE SEQUENCE [LARGE SCALE GENOMIC DNA]</scope>
    <source>
        <strain evidence="1 2">MGP</strain>
    </source>
</reference>
<accession>A0A4Y7RS06</accession>
<dbReference type="RefSeq" id="WP_134213776.1">
    <property type="nucleotide sequence ID" value="NZ_QFFZ01000018.1"/>
</dbReference>
<proteinExistence type="predicted"/>
<comment type="caution">
    <text evidence="1">The sequence shown here is derived from an EMBL/GenBank/DDBJ whole genome shotgun (WGS) entry which is preliminary data.</text>
</comment>
<dbReference type="Proteomes" id="UP000297597">
    <property type="component" value="Unassembled WGS sequence"/>
</dbReference>
<dbReference type="AlphaFoldDB" id="A0A4Y7RS06"/>
<protein>
    <recommendedName>
        <fullName evidence="3">N-acetyltransferase domain-containing protein</fullName>
    </recommendedName>
</protein>
<dbReference type="EMBL" id="QFFZ01000018">
    <property type="protein sequence ID" value="TEB11057.1"/>
    <property type="molecule type" value="Genomic_DNA"/>
</dbReference>
<sequence length="217" mass="25473">MLLFAYIKRGFYILRNDGIKDFINQFIAYMISLFYRHKLYYLYQIDLDQITGENNIIIKDYEIQIIQNVKEFRSLIANSYNFCDMIFEYRLKKGAMAFCLFNSNKEISHVTWVAFDKEAKKDIDYLPYNVNFSEGEVCSGAAYTNPLDRGKGLAKYVQIMLFSFLRSKGIKKVLLTTEVGNMSSNKSIGFFKPTVIAVLKYTNLLYWTKVKYNEFCL</sequence>
<keyword evidence="2" id="KW-1185">Reference proteome</keyword>
<name>A0A4Y7RS06_9FIRM</name>
<evidence type="ECO:0000313" key="2">
    <source>
        <dbReference type="Proteomes" id="UP000297597"/>
    </source>
</evidence>
<evidence type="ECO:0008006" key="3">
    <source>
        <dbReference type="Google" id="ProtNLM"/>
    </source>
</evidence>